<comment type="similarity">
    <text evidence="1">Belongs to the ATP-dependent AMP-binding enzyme family.</text>
</comment>
<dbReference type="GO" id="GO:0006633">
    <property type="term" value="P:fatty acid biosynthetic process"/>
    <property type="evidence" value="ECO:0007669"/>
    <property type="project" value="TreeGrafter"/>
</dbReference>
<dbReference type="InterPro" id="IPR025110">
    <property type="entry name" value="AMP-bd_C"/>
</dbReference>
<dbReference type="PANTHER" id="PTHR22754">
    <property type="entry name" value="DISCO-INTERACTING PROTEIN 2 DIP2 -RELATED"/>
    <property type="match status" value="1"/>
</dbReference>
<dbReference type="InterPro" id="IPR020845">
    <property type="entry name" value="AMP-binding_CS"/>
</dbReference>
<evidence type="ECO:0000259" key="5">
    <source>
        <dbReference type="Pfam" id="PF00501"/>
    </source>
</evidence>
<dbReference type="GO" id="GO:0070566">
    <property type="term" value="F:adenylyltransferase activity"/>
    <property type="evidence" value="ECO:0007669"/>
    <property type="project" value="TreeGrafter"/>
</dbReference>
<dbReference type="InterPro" id="IPR000873">
    <property type="entry name" value="AMP-dep_synth/lig_dom"/>
</dbReference>
<keyword evidence="4" id="KW-0443">Lipid metabolism</keyword>
<evidence type="ECO:0000256" key="3">
    <source>
        <dbReference type="ARBA" id="ARBA00022832"/>
    </source>
</evidence>
<evidence type="ECO:0000256" key="1">
    <source>
        <dbReference type="ARBA" id="ARBA00006432"/>
    </source>
</evidence>
<dbReference type="GO" id="GO:0005886">
    <property type="term" value="C:plasma membrane"/>
    <property type="evidence" value="ECO:0007669"/>
    <property type="project" value="TreeGrafter"/>
</dbReference>
<dbReference type="Pfam" id="PF23024">
    <property type="entry name" value="AMP-dom_DIP2-like"/>
    <property type="match status" value="1"/>
</dbReference>
<dbReference type="Gene3D" id="3.30.300.30">
    <property type="match status" value="1"/>
</dbReference>
<dbReference type="AlphaFoldDB" id="A0A941JQH2"/>
<evidence type="ECO:0000313" key="8">
    <source>
        <dbReference type="Proteomes" id="UP000767446"/>
    </source>
</evidence>
<dbReference type="Proteomes" id="UP000767446">
    <property type="component" value="Unassembled WGS sequence"/>
</dbReference>
<gene>
    <name evidence="7" type="ORF">DSM107014_14150</name>
</gene>
<dbReference type="InterPro" id="IPR040097">
    <property type="entry name" value="FAAL/FAAC"/>
</dbReference>
<dbReference type="InterPro" id="IPR045851">
    <property type="entry name" value="AMP-bd_C_sf"/>
</dbReference>
<evidence type="ECO:0000313" key="7">
    <source>
        <dbReference type="EMBL" id="MBR8829018.1"/>
    </source>
</evidence>
<dbReference type="GO" id="GO:0016874">
    <property type="term" value="F:ligase activity"/>
    <property type="evidence" value="ECO:0007669"/>
    <property type="project" value="UniProtKB-KW"/>
</dbReference>
<reference evidence="7" key="1">
    <citation type="submission" date="2021-02" db="EMBL/GenBank/DDBJ databases">
        <title>Metagenome analyses of Stigonema ocellatum DSM 106950, Chlorogloea purpurea SAG 13.99 and Gomphosphaeria aponina DSM 107014.</title>
        <authorList>
            <person name="Marter P."/>
            <person name="Huang S."/>
        </authorList>
    </citation>
    <scope>NUCLEOTIDE SEQUENCE</scope>
    <source>
        <strain evidence="7">JP213</strain>
    </source>
</reference>
<organism evidence="7 8">
    <name type="scientific">Gomphosphaeria aponina SAG 52.96 = DSM 107014</name>
    <dbReference type="NCBI Taxonomy" id="1521640"/>
    <lineage>
        <taxon>Bacteria</taxon>
        <taxon>Bacillati</taxon>
        <taxon>Cyanobacteriota</taxon>
        <taxon>Cyanophyceae</taxon>
        <taxon>Oscillatoriophycideae</taxon>
        <taxon>Chroococcales</taxon>
        <taxon>Gomphosphaeriaceae</taxon>
        <taxon>Gomphosphaeria</taxon>
    </lineage>
</organism>
<dbReference type="CDD" id="cd05931">
    <property type="entry name" value="FAAL"/>
    <property type="match status" value="1"/>
</dbReference>
<feature type="domain" description="AMP-dependent synthetase/ligase" evidence="5">
    <location>
        <begin position="34"/>
        <end position="417"/>
    </location>
</feature>
<sequence length="594" mass="65522">MEQYRSIVEVLRKRSLVAPKQVGYSFLENGETIGKSITYEELDGQARAIAAQLQAINATGKRALVVYPYNAGLEFIAAFFGCLYAGVVAVTDNPPRHSKALSQLEGRVVSSGATVGLTTKKLLNTIKNNLLVQNPEVAPELNKIAWIATDEVCESEAAEWKEMQVKEDHLALLQYTSGSTGTPKGIMITHGNILHNNNLIYQCFGHSPESRGLIWLPLFHDMGLIGGVMQPLYGGFPVTLMSPIDLIQQPVRWLTAISRYQATTSGGANFAYDLLCYKITPEDLEGLDLSSWEVAFTGAEPVLAETIERFTRIFAPVGFRRETFYPCYGMAETTLFITGGEKTAALVVKYVEKTALEENRVVEVNPEEEGASSIVGCGRSWLGDKIVIVNPDTLTQCLENQVGEIWVAGAGVGKGYWQQPEETQKTFNAYLAASGDGPFLRTGDLGFLLDGELFITGRIKDLMILWGRNHYPQQIEVTVEKSHRALRPNSGAAFVIEVEKQEQLVIVQEVKRSYLRSLAVGEVVGAIRRAVVEQHLVEVFAVVLIKTGSISKTSSGKIQRSLCREKFLNGGLEIVGEWKQSREIQPQITNLFNL</sequence>
<accession>A0A941JQH2</accession>
<evidence type="ECO:0000256" key="2">
    <source>
        <dbReference type="ARBA" id="ARBA00022598"/>
    </source>
</evidence>
<comment type="caution">
    <text evidence="7">The sequence shown here is derived from an EMBL/GenBank/DDBJ whole genome shotgun (WGS) entry which is preliminary data.</text>
</comment>
<feature type="domain" description="AMP-binding enzyme C-terminal" evidence="6">
    <location>
        <begin position="462"/>
        <end position="574"/>
    </location>
</feature>
<dbReference type="InterPro" id="IPR042099">
    <property type="entry name" value="ANL_N_sf"/>
</dbReference>
<keyword evidence="2 7" id="KW-0436">Ligase</keyword>
<dbReference type="Gene3D" id="3.40.50.12780">
    <property type="entry name" value="N-terminal domain of ligase-like"/>
    <property type="match status" value="1"/>
</dbReference>
<keyword evidence="3" id="KW-0276">Fatty acid metabolism</keyword>
<dbReference type="PANTHER" id="PTHR22754:SF32">
    <property type="entry name" value="DISCO-INTERACTING PROTEIN 2"/>
    <property type="match status" value="1"/>
</dbReference>
<dbReference type="EMBL" id="JADQBC010000102">
    <property type="protein sequence ID" value="MBR8829018.1"/>
    <property type="molecule type" value="Genomic_DNA"/>
</dbReference>
<dbReference type="PROSITE" id="PS00455">
    <property type="entry name" value="AMP_BINDING"/>
    <property type="match status" value="1"/>
</dbReference>
<dbReference type="SUPFAM" id="SSF56801">
    <property type="entry name" value="Acetyl-CoA synthetase-like"/>
    <property type="match status" value="1"/>
</dbReference>
<evidence type="ECO:0000259" key="6">
    <source>
        <dbReference type="Pfam" id="PF23024"/>
    </source>
</evidence>
<protein>
    <submittedName>
        <fullName evidence="7">Fatty acyl-AMP ligase</fullName>
    </submittedName>
</protein>
<dbReference type="GO" id="GO:0071766">
    <property type="term" value="P:Actinobacterium-type cell wall biogenesis"/>
    <property type="evidence" value="ECO:0007669"/>
    <property type="project" value="UniProtKB-ARBA"/>
</dbReference>
<dbReference type="FunFam" id="3.40.50.12780:FF:000013">
    <property type="entry name" value="Long-chain-fatty-acid--AMP ligase FadD32"/>
    <property type="match status" value="1"/>
</dbReference>
<name>A0A941JQH2_9CHRO</name>
<dbReference type="Pfam" id="PF00501">
    <property type="entry name" value="AMP-binding"/>
    <property type="match status" value="1"/>
</dbReference>
<proteinExistence type="inferred from homology"/>
<evidence type="ECO:0000256" key="4">
    <source>
        <dbReference type="ARBA" id="ARBA00023098"/>
    </source>
</evidence>